<evidence type="ECO:0000313" key="1">
    <source>
        <dbReference type="EMBL" id="WNQ11145.1"/>
    </source>
</evidence>
<keyword evidence="2" id="KW-1185">Reference proteome</keyword>
<dbReference type="RefSeq" id="WP_315604921.1">
    <property type="nucleotide sequence ID" value="NZ_CP130318.1"/>
</dbReference>
<evidence type="ECO:0000313" key="2">
    <source>
        <dbReference type="Proteomes" id="UP001305702"/>
    </source>
</evidence>
<reference evidence="1 2" key="1">
    <citation type="submission" date="2022-02" db="EMBL/GenBank/DDBJ databases">
        <title>Paenibacillus sp. MBLB1776 Whole Genome Shotgun Sequencing.</title>
        <authorList>
            <person name="Hwang C.Y."/>
            <person name="Cho E.-S."/>
            <person name="Seo M.-J."/>
        </authorList>
    </citation>
    <scope>NUCLEOTIDE SEQUENCE [LARGE SCALE GENOMIC DNA]</scope>
    <source>
        <strain evidence="1 2">MBLB1776</strain>
    </source>
</reference>
<accession>A0AA96LD53</accession>
<name>A0AA96LD53_9BACL</name>
<gene>
    <name evidence="1" type="ORF">MJA45_26690</name>
</gene>
<organism evidence="1 2">
    <name type="scientific">Paenibacillus aurantius</name>
    <dbReference type="NCBI Taxonomy" id="2918900"/>
    <lineage>
        <taxon>Bacteria</taxon>
        <taxon>Bacillati</taxon>
        <taxon>Bacillota</taxon>
        <taxon>Bacilli</taxon>
        <taxon>Bacillales</taxon>
        <taxon>Paenibacillaceae</taxon>
        <taxon>Paenibacillus</taxon>
    </lineage>
</organism>
<sequence>MDRGLRNSFIGVLPSHNHAAWLLRVPVKAVPFVYKGTALTG</sequence>
<dbReference type="EMBL" id="CP130318">
    <property type="protein sequence ID" value="WNQ11145.1"/>
    <property type="molecule type" value="Genomic_DNA"/>
</dbReference>
<proteinExistence type="predicted"/>
<dbReference type="KEGG" id="paun:MJA45_26690"/>
<dbReference type="Proteomes" id="UP001305702">
    <property type="component" value="Chromosome"/>
</dbReference>
<protein>
    <submittedName>
        <fullName evidence="1">Uncharacterized protein</fullName>
    </submittedName>
</protein>
<dbReference type="AlphaFoldDB" id="A0AA96LD53"/>